<dbReference type="GeneID" id="94833042"/>
<dbReference type="VEuPathDB" id="TrichDB:TRFO_15366"/>
<comment type="caution">
    <text evidence="1">The sequence shown here is derived from an EMBL/GenBank/DDBJ whole genome shotgun (WGS) entry which is preliminary data.</text>
</comment>
<reference evidence="1" key="1">
    <citation type="submission" date="2016-10" db="EMBL/GenBank/DDBJ databases">
        <authorList>
            <person name="Benchimol M."/>
            <person name="Almeida L.G."/>
            <person name="Vasconcelos A.T."/>
            <person name="Perreira-Neves A."/>
            <person name="Rosa I.A."/>
            <person name="Tasca T."/>
            <person name="Bogo M.R."/>
            <person name="de Souza W."/>
        </authorList>
    </citation>
    <scope>NUCLEOTIDE SEQUENCE [LARGE SCALE GENOMIC DNA]</scope>
    <source>
        <strain evidence="1">K</strain>
    </source>
</reference>
<evidence type="ECO:0000313" key="2">
    <source>
        <dbReference type="Proteomes" id="UP000179807"/>
    </source>
</evidence>
<keyword evidence="2" id="KW-1185">Reference proteome</keyword>
<organism evidence="1 2">
    <name type="scientific">Tritrichomonas foetus</name>
    <dbReference type="NCBI Taxonomy" id="1144522"/>
    <lineage>
        <taxon>Eukaryota</taxon>
        <taxon>Metamonada</taxon>
        <taxon>Parabasalia</taxon>
        <taxon>Tritrichomonadida</taxon>
        <taxon>Tritrichomonadidae</taxon>
        <taxon>Tritrichomonas</taxon>
    </lineage>
</organism>
<dbReference type="Proteomes" id="UP000179807">
    <property type="component" value="Unassembled WGS sequence"/>
</dbReference>
<dbReference type="InterPro" id="IPR018247">
    <property type="entry name" value="EF_Hand_1_Ca_BS"/>
</dbReference>
<evidence type="ECO:0000313" key="1">
    <source>
        <dbReference type="EMBL" id="OHT14317.1"/>
    </source>
</evidence>
<sequence>MEDDEIVFQNFTHFFIGVTSARRLYRFTTRSLFLKFKIHPSVESFISHTIWCQKSDVSFNSAFSIDLSKLGPSITYQDLKIIIELHTKQLQTSKLIGIVNVSLGSFDILEINSNPIFIFYNKEKLPISDPNGNGNIGKIEVIAALGFNNQMSSICSPLRFQNAKITFKKHPIQFTKNKDENKNEDKIGYKNEGKIEYKDEDKGEYKDEDKIEYKDSPKEMLNTNEWIQNNWLPIDSVIKNWKAYAKSNGWTKPKKSKETIFTFHHIEIITISSDFPIFSYGNLLTPSSSVSSFVTLSSFVRDNEKYLLNDYFFPQTSSKKKFSFSNNLIADRNPTQKPKFTLVDHSSLFNTYLNHQYDYDFLFDSESDIDKNIDMYLKENSPSQLKTISKYKSAPTTPVRKNKVTKFKHINRKIPKRPDLSMNKKKKKKEKEELIKLSPSLENILNGKHDPTLLFNISDIDLEEEEEDIKDNDNFQCNFHLFLLDEDDD</sequence>
<dbReference type="PROSITE" id="PS00018">
    <property type="entry name" value="EF_HAND_1"/>
    <property type="match status" value="1"/>
</dbReference>
<dbReference type="AlphaFoldDB" id="A0A1J4KXN1"/>
<gene>
    <name evidence="1" type="ORF">TRFO_15366</name>
</gene>
<dbReference type="EMBL" id="MLAK01000393">
    <property type="protein sequence ID" value="OHT14317.1"/>
    <property type="molecule type" value="Genomic_DNA"/>
</dbReference>
<protein>
    <submittedName>
        <fullName evidence="1">Uncharacterized protein</fullName>
    </submittedName>
</protein>
<name>A0A1J4KXN1_9EUKA</name>
<dbReference type="RefSeq" id="XP_068367453.1">
    <property type="nucleotide sequence ID" value="XM_068498338.1"/>
</dbReference>
<proteinExistence type="predicted"/>
<accession>A0A1J4KXN1</accession>